<gene>
    <name evidence="1" type="ORF">V2J18_00460</name>
</gene>
<dbReference type="EMBL" id="JBANDL010000002">
    <property type="protein sequence ID" value="MEI2453141.1"/>
    <property type="molecule type" value="Genomic_DNA"/>
</dbReference>
<name>A0ABU8CYD3_9GAMM</name>
<protein>
    <recommendedName>
        <fullName evidence="3">His-Xaa-Ser system protein HxsD</fullName>
    </recommendedName>
</protein>
<dbReference type="RefSeq" id="WP_336130563.1">
    <property type="nucleotide sequence ID" value="NZ_JBANDL010000002.1"/>
</dbReference>
<keyword evidence="2" id="KW-1185">Reference proteome</keyword>
<accession>A0ABU8CYD3</accession>
<evidence type="ECO:0000313" key="1">
    <source>
        <dbReference type="EMBL" id="MEI2453141.1"/>
    </source>
</evidence>
<sequence length="101" mass="11161">MDAIWIDVDVGMFPPDVIARAAHSYTGEFFVEMALLPPPSHVVFTPKHADANVELLALRFGNDLLDERLRAQIREETADLQAALVQAALREASPRDPKALP</sequence>
<organism evidence="1 2">
    <name type="scientific">Lysobacter firmicutimachus</name>
    <dbReference type="NCBI Taxonomy" id="1792846"/>
    <lineage>
        <taxon>Bacteria</taxon>
        <taxon>Pseudomonadati</taxon>
        <taxon>Pseudomonadota</taxon>
        <taxon>Gammaproteobacteria</taxon>
        <taxon>Lysobacterales</taxon>
        <taxon>Lysobacteraceae</taxon>
        <taxon>Lysobacter</taxon>
    </lineage>
</organism>
<evidence type="ECO:0008006" key="3">
    <source>
        <dbReference type="Google" id="ProtNLM"/>
    </source>
</evidence>
<dbReference type="Proteomes" id="UP001387215">
    <property type="component" value="Unassembled WGS sequence"/>
</dbReference>
<evidence type="ECO:0000313" key="2">
    <source>
        <dbReference type="Proteomes" id="UP001387215"/>
    </source>
</evidence>
<proteinExistence type="predicted"/>
<comment type="caution">
    <text evidence="1">The sequence shown here is derived from an EMBL/GenBank/DDBJ whole genome shotgun (WGS) entry which is preliminary data.</text>
</comment>
<reference evidence="1 2" key="1">
    <citation type="submission" date="2024-02" db="EMBL/GenBank/DDBJ databases">
        <title>Lysobacter Genome Sequencing and Mining.</title>
        <authorList>
            <person name="Bierman J."/>
            <person name="Walker M.C."/>
        </authorList>
    </citation>
    <scope>NUCLEOTIDE SEQUENCE [LARGE SCALE GENOMIC DNA]</scope>
    <source>
        <strain evidence="1 2">PB6250</strain>
    </source>
</reference>